<dbReference type="EMBL" id="CACVKT020005509">
    <property type="protein sequence ID" value="CAC5395449.1"/>
    <property type="molecule type" value="Genomic_DNA"/>
</dbReference>
<dbReference type="AlphaFoldDB" id="A0A6J8CJK3"/>
<proteinExistence type="predicted"/>
<dbReference type="Proteomes" id="UP000507470">
    <property type="component" value="Unassembled WGS sequence"/>
</dbReference>
<protein>
    <submittedName>
        <fullName evidence="2">Uncharacterized protein</fullName>
    </submittedName>
</protein>
<evidence type="ECO:0000313" key="2">
    <source>
        <dbReference type="EMBL" id="CAC5395449.1"/>
    </source>
</evidence>
<organism evidence="2 3">
    <name type="scientific">Mytilus coruscus</name>
    <name type="common">Sea mussel</name>
    <dbReference type="NCBI Taxonomy" id="42192"/>
    <lineage>
        <taxon>Eukaryota</taxon>
        <taxon>Metazoa</taxon>
        <taxon>Spiralia</taxon>
        <taxon>Lophotrochozoa</taxon>
        <taxon>Mollusca</taxon>
        <taxon>Bivalvia</taxon>
        <taxon>Autobranchia</taxon>
        <taxon>Pteriomorphia</taxon>
        <taxon>Mytilida</taxon>
        <taxon>Mytiloidea</taxon>
        <taxon>Mytilidae</taxon>
        <taxon>Mytilinae</taxon>
        <taxon>Mytilus</taxon>
    </lineage>
</organism>
<gene>
    <name evidence="2" type="ORF">MCOR_30122</name>
</gene>
<reference evidence="2 3" key="1">
    <citation type="submission" date="2020-06" db="EMBL/GenBank/DDBJ databases">
        <authorList>
            <person name="Li R."/>
            <person name="Bekaert M."/>
        </authorList>
    </citation>
    <scope>NUCLEOTIDE SEQUENCE [LARGE SCALE GENOMIC DNA]</scope>
    <source>
        <strain evidence="3">wild</strain>
    </source>
</reference>
<evidence type="ECO:0000313" key="3">
    <source>
        <dbReference type="Proteomes" id="UP000507470"/>
    </source>
</evidence>
<feature type="coiled-coil region" evidence="1">
    <location>
        <begin position="165"/>
        <end position="192"/>
    </location>
</feature>
<name>A0A6J8CJK3_MYTCO</name>
<keyword evidence="1" id="KW-0175">Coiled coil</keyword>
<accession>A0A6J8CJK3</accession>
<evidence type="ECO:0000256" key="1">
    <source>
        <dbReference type="SAM" id="Coils"/>
    </source>
</evidence>
<sequence length="196" mass="22420">MDREGSQSDKATTESTNNLLGDVDEVHSLLQNTVRCMKQMETNFLRRISHETDDINDREVELSLQKEKLKQEQKSVEAKKKVVENFLTRCGDKAPKQIDVSVNLENNQTYLKDLKLKMNLENAMIGDGNTMNIGTHPEDIEDMKSRIAEILTKVQDGNMGKDAIIEHMKQMKKDLLEELDTLQATVKEARNTLMIK</sequence>
<keyword evidence="3" id="KW-1185">Reference proteome</keyword>